<keyword evidence="3" id="KW-0238">DNA-binding</keyword>
<dbReference type="GO" id="GO:0001707">
    <property type="term" value="P:mesoderm formation"/>
    <property type="evidence" value="ECO:0007669"/>
    <property type="project" value="TreeGrafter"/>
</dbReference>
<keyword evidence="9" id="KW-1185">Reference proteome</keyword>
<organism evidence="8 9">
    <name type="scientific">Elysia chlorotica</name>
    <name type="common">Eastern emerald elysia</name>
    <name type="synonym">Sea slug</name>
    <dbReference type="NCBI Taxonomy" id="188477"/>
    <lineage>
        <taxon>Eukaryota</taxon>
        <taxon>Metazoa</taxon>
        <taxon>Spiralia</taxon>
        <taxon>Lophotrochozoa</taxon>
        <taxon>Mollusca</taxon>
        <taxon>Gastropoda</taxon>
        <taxon>Heterobranchia</taxon>
        <taxon>Euthyneura</taxon>
        <taxon>Panpulmonata</taxon>
        <taxon>Sacoglossa</taxon>
        <taxon>Placobranchoidea</taxon>
        <taxon>Plakobranchidae</taxon>
        <taxon>Elysia</taxon>
    </lineage>
</organism>
<feature type="region of interest" description="Disordered" evidence="6">
    <location>
        <begin position="127"/>
        <end position="159"/>
    </location>
</feature>
<reference evidence="8 9" key="1">
    <citation type="submission" date="2019-01" db="EMBL/GenBank/DDBJ databases">
        <title>A draft genome assembly of the solar-powered sea slug Elysia chlorotica.</title>
        <authorList>
            <person name="Cai H."/>
            <person name="Li Q."/>
            <person name="Fang X."/>
            <person name="Li J."/>
            <person name="Curtis N.E."/>
            <person name="Altenburger A."/>
            <person name="Shibata T."/>
            <person name="Feng M."/>
            <person name="Maeda T."/>
            <person name="Schwartz J.A."/>
            <person name="Shigenobu S."/>
            <person name="Lundholm N."/>
            <person name="Nishiyama T."/>
            <person name="Yang H."/>
            <person name="Hasebe M."/>
            <person name="Li S."/>
            <person name="Pierce S.K."/>
            <person name="Wang J."/>
        </authorList>
    </citation>
    <scope>NUCLEOTIDE SEQUENCE [LARGE SCALE GENOMIC DNA]</scope>
    <source>
        <strain evidence="8">EC2010</strain>
        <tissue evidence="8">Whole organism of an adult</tissue>
    </source>
</reference>
<keyword evidence="4" id="KW-0804">Transcription</keyword>
<feature type="compositionally biased region" description="Polar residues" evidence="6">
    <location>
        <begin position="127"/>
        <end position="137"/>
    </location>
</feature>
<dbReference type="InterPro" id="IPR011598">
    <property type="entry name" value="bHLH_dom"/>
</dbReference>
<name>A0A3S0ZPA0_ELYCH</name>
<dbReference type="STRING" id="188477.A0A3S0ZPA0"/>
<dbReference type="PROSITE" id="PS50888">
    <property type="entry name" value="BHLH"/>
    <property type="match status" value="1"/>
</dbReference>
<feature type="compositionally biased region" description="Low complexity" evidence="6">
    <location>
        <begin position="301"/>
        <end position="316"/>
    </location>
</feature>
<protein>
    <recommendedName>
        <fullName evidence="7">BHLH domain-containing protein</fullName>
    </recommendedName>
</protein>
<evidence type="ECO:0000313" key="9">
    <source>
        <dbReference type="Proteomes" id="UP000271974"/>
    </source>
</evidence>
<dbReference type="GO" id="GO:0005634">
    <property type="term" value="C:nucleus"/>
    <property type="evidence" value="ECO:0007669"/>
    <property type="project" value="TreeGrafter"/>
</dbReference>
<feature type="domain" description="BHLH" evidence="7">
    <location>
        <begin position="150"/>
        <end position="204"/>
    </location>
</feature>
<dbReference type="OrthoDB" id="10039134at2759"/>
<evidence type="ECO:0000313" key="8">
    <source>
        <dbReference type="EMBL" id="RUS83707.1"/>
    </source>
</evidence>
<dbReference type="InterPro" id="IPR040259">
    <property type="entry name" value="Mesogenin/MesP"/>
</dbReference>
<evidence type="ECO:0000256" key="4">
    <source>
        <dbReference type="ARBA" id="ARBA00023163"/>
    </source>
</evidence>
<dbReference type="SMART" id="SM00353">
    <property type="entry name" value="HLH"/>
    <property type="match status" value="1"/>
</dbReference>
<evidence type="ECO:0000256" key="2">
    <source>
        <dbReference type="ARBA" id="ARBA00023015"/>
    </source>
</evidence>
<evidence type="ECO:0000256" key="5">
    <source>
        <dbReference type="ARBA" id="ARBA00023242"/>
    </source>
</evidence>
<dbReference type="Proteomes" id="UP000271974">
    <property type="component" value="Unassembled WGS sequence"/>
</dbReference>
<gene>
    <name evidence="8" type="ORF">EGW08_008555</name>
</gene>
<dbReference type="PANTHER" id="PTHR20937">
    <property type="entry name" value="IP14615P"/>
    <property type="match status" value="1"/>
</dbReference>
<dbReference type="CDD" id="cd11390">
    <property type="entry name" value="bHLH_TS"/>
    <property type="match status" value="1"/>
</dbReference>
<dbReference type="Gene3D" id="4.10.280.10">
    <property type="entry name" value="Helix-loop-helix DNA-binding domain"/>
    <property type="match status" value="1"/>
</dbReference>
<evidence type="ECO:0000256" key="1">
    <source>
        <dbReference type="ARBA" id="ARBA00022473"/>
    </source>
</evidence>
<evidence type="ECO:0000259" key="7">
    <source>
        <dbReference type="PROSITE" id="PS50888"/>
    </source>
</evidence>
<feature type="compositionally biased region" description="Polar residues" evidence="6">
    <location>
        <begin position="330"/>
        <end position="351"/>
    </location>
</feature>
<dbReference type="GO" id="GO:0000978">
    <property type="term" value="F:RNA polymerase II cis-regulatory region sequence-specific DNA binding"/>
    <property type="evidence" value="ECO:0007669"/>
    <property type="project" value="TreeGrafter"/>
</dbReference>
<accession>A0A3S0ZPA0</accession>
<dbReference type="InterPro" id="IPR036638">
    <property type="entry name" value="HLH_DNA-bd_sf"/>
</dbReference>
<dbReference type="GO" id="GO:0046983">
    <property type="term" value="F:protein dimerization activity"/>
    <property type="evidence" value="ECO:0007669"/>
    <property type="project" value="InterPro"/>
</dbReference>
<feature type="region of interest" description="Disordered" evidence="6">
    <location>
        <begin position="226"/>
        <end position="250"/>
    </location>
</feature>
<keyword evidence="5" id="KW-0539">Nucleus</keyword>
<dbReference type="SUPFAM" id="SSF47459">
    <property type="entry name" value="HLH, helix-loop-helix DNA-binding domain"/>
    <property type="match status" value="1"/>
</dbReference>
<keyword evidence="1" id="KW-0217">Developmental protein</keyword>
<keyword evidence="2" id="KW-0805">Transcription regulation</keyword>
<feature type="region of interest" description="Disordered" evidence="6">
    <location>
        <begin position="276"/>
        <end position="397"/>
    </location>
</feature>
<feature type="compositionally biased region" description="Low complexity" evidence="6">
    <location>
        <begin position="352"/>
        <end position="367"/>
    </location>
</feature>
<dbReference type="EMBL" id="RQTK01000234">
    <property type="protein sequence ID" value="RUS83707.1"/>
    <property type="molecule type" value="Genomic_DNA"/>
</dbReference>
<evidence type="ECO:0000256" key="6">
    <source>
        <dbReference type="SAM" id="MobiDB-lite"/>
    </source>
</evidence>
<sequence>MDKSTSVNLKSQSIPDGELVCFASYSDGYPKDSVTKTYSFFDTGARDFRDSKPVSISSNTYSSCCSTSSRSMSCSGSPDISFPSSFMDFSSPCILYPGSQYNRSYPVDSGAHLHSDAYSHAAFSPFAQSPESEQDSYSNRKRKAPKSYEMSRIGATERERTRMHMLNDAFDELRKVVPKSNLSEHQKLSKIATLRLAIHYISALGSTLKATGAEIKLVKDTGVCDRRGKRRGRAGRRRKLPDSLQHQQFPCPSVTMARNEMPVGAEYYSQYIQYHHHSHHHHHQPETQQPLEQHHHHPHHQQQNQQQQQQQQQSLQHQHHQQHHALGLSMQGQHNNSRSYQMCPTSYHLSNQHTQQQQQQQRQSNYQVPRGCQESFERERPAFGSNRQQMQHLLCSL</sequence>
<comment type="caution">
    <text evidence="8">The sequence shown here is derived from an EMBL/GenBank/DDBJ whole genome shotgun (WGS) entry which is preliminary data.</text>
</comment>
<evidence type="ECO:0000256" key="3">
    <source>
        <dbReference type="ARBA" id="ARBA00023125"/>
    </source>
</evidence>
<dbReference type="PANTHER" id="PTHR20937:SF3">
    <property type="entry name" value="IP14615P"/>
    <property type="match status" value="1"/>
</dbReference>
<dbReference type="Pfam" id="PF00010">
    <property type="entry name" value="HLH"/>
    <property type="match status" value="1"/>
</dbReference>
<feature type="compositionally biased region" description="Basic residues" evidence="6">
    <location>
        <begin position="227"/>
        <end position="239"/>
    </location>
</feature>
<dbReference type="AlphaFoldDB" id="A0A3S0ZPA0"/>
<proteinExistence type="predicted"/>
<dbReference type="GO" id="GO:0000981">
    <property type="term" value="F:DNA-binding transcription factor activity, RNA polymerase II-specific"/>
    <property type="evidence" value="ECO:0007669"/>
    <property type="project" value="TreeGrafter"/>
</dbReference>